<gene>
    <name evidence="2" type="ORF">SAMN05421743_10160</name>
</gene>
<dbReference type="RefSeq" id="WP_093040974.1">
    <property type="nucleotide sequence ID" value="NZ_FNQR01000001.1"/>
</dbReference>
<reference evidence="2 3" key="1">
    <citation type="submission" date="2016-10" db="EMBL/GenBank/DDBJ databases">
        <authorList>
            <person name="de Groot N.N."/>
        </authorList>
    </citation>
    <scope>NUCLEOTIDE SEQUENCE [LARGE SCALE GENOMIC DNA]</scope>
    <source>
        <strain evidence="2 3">CCM7597</strain>
    </source>
</reference>
<dbReference type="OrthoDB" id="2888596at2"/>
<keyword evidence="1" id="KW-0812">Transmembrane</keyword>
<name>A0A1H3VK54_9BACI</name>
<evidence type="ECO:0000313" key="2">
    <source>
        <dbReference type="EMBL" id="SDZ75156.1"/>
    </source>
</evidence>
<sequence length="61" mass="6561">MGALMLDITLLGLGIIGATAFLGVAMNGIGNKLFSRGKKDEFLDKARSYQDTWRNVGGTQK</sequence>
<evidence type="ECO:0000313" key="3">
    <source>
        <dbReference type="Proteomes" id="UP000198584"/>
    </source>
</evidence>
<keyword evidence="1" id="KW-0472">Membrane</keyword>
<dbReference type="Proteomes" id="UP000198584">
    <property type="component" value="Unassembled WGS sequence"/>
</dbReference>
<accession>A0A1H3VK54</accession>
<evidence type="ECO:0000256" key="1">
    <source>
        <dbReference type="SAM" id="Phobius"/>
    </source>
</evidence>
<organism evidence="2 3">
    <name type="scientific">Thalassobacillus cyri</name>
    <dbReference type="NCBI Taxonomy" id="571932"/>
    <lineage>
        <taxon>Bacteria</taxon>
        <taxon>Bacillati</taxon>
        <taxon>Bacillota</taxon>
        <taxon>Bacilli</taxon>
        <taxon>Bacillales</taxon>
        <taxon>Bacillaceae</taxon>
        <taxon>Thalassobacillus</taxon>
    </lineage>
</organism>
<dbReference type="AlphaFoldDB" id="A0A1H3VK54"/>
<keyword evidence="1" id="KW-1133">Transmembrane helix</keyword>
<feature type="transmembrane region" description="Helical" evidence="1">
    <location>
        <begin position="6"/>
        <end position="29"/>
    </location>
</feature>
<keyword evidence="3" id="KW-1185">Reference proteome</keyword>
<dbReference type="EMBL" id="FNQR01000001">
    <property type="protein sequence ID" value="SDZ75156.1"/>
    <property type="molecule type" value="Genomic_DNA"/>
</dbReference>
<protein>
    <submittedName>
        <fullName evidence="2">Uncharacterized protein</fullName>
    </submittedName>
</protein>
<proteinExistence type="predicted"/>